<evidence type="ECO:0000313" key="2">
    <source>
        <dbReference type="EMBL" id="TCV96011.1"/>
    </source>
</evidence>
<accession>A0A4R3YTY6</accession>
<reference evidence="2 3" key="1">
    <citation type="submission" date="2019-03" db="EMBL/GenBank/DDBJ databases">
        <title>Above-ground endophytic microbial communities from plants in different locations in the United States.</title>
        <authorList>
            <person name="Frank C."/>
        </authorList>
    </citation>
    <scope>NUCLEOTIDE SEQUENCE [LARGE SCALE GENOMIC DNA]</scope>
    <source>
        <strain evidence="2 3">LP_13_YM</strain>
    </source>
</reference>
<evidence type="ECO:0008006" key="4">
    <source>
        <dbReference type="Google" id="ProtNLM"/>
    </source>
</evidence>
<feature type="chain" id="PRO_5020965331" description="CVNH domain-containing protein" evidence="1">
    <location>
        <begin position="29"/>
        <end position="224"/>
    </location>
</feature>
<dbReference type="EMBL" id="SMCS01000002">
    <property type="protein sequence ID" value="TCV96011.1"/>
    <property type="molecule type" value="Genomic_DNA"/>
</dbReference>
<proteinExistence type="predicted"/>
<dbReference type="Proteomes" id="UP000295645">
    <property type="component" value="Unassembled WGS sequence"/>
</dbReference>
<protein>
    <recommendedName>
        <fullName evidence="4">CVNH domain-containing protein</fullName>
    </recommendedName>
</protein>
<evidence type="ECO:0000313" key="3">
    <source>
        <dbReference type="Proteomes" id="UP000295645"/>
    </source>
</evidence>
<dbReference type="OrthoDB" id="9429647at2"/>
<gene>
    <name evidence="2" type="ORF">EC912_102360</name>
</gene>
<dbReference type="AlphaFoldDB" id="A0A4R3YTY6"/>
<comment type="caution">
    <text evidence="2">The sequence shown here is derived from an EMBL/GenBank/DDBJ whole genome shotgun (WGS) entry which is preliminary data.</text>
</comment>
<dbReference type="RefSeq" id="WP_132142233.1">
    <property type="nucleotide sequence ID" value="NZ_SMCS01000002.1"/>
</dbReference>
<name>A0A4R3YTY6_9GAMM</name>
<keyword evidence="1" id="KW-0732">Signal</keyword>
<keyword evidence="3" id="KW-1185">Reference proteome</keyword>
<feature type="signal peptide" evidence="1">
    <location>
        <begin position="1"/>
        <end position="28"/>
    </location>
</feature>
<sequence>MLFSRLTMVPGFCAAIVLAVVSSPSVRAEQSGSASVQATALVICSTQALPAGYVVTNSDVNAACPGANVFRWNIQPASNNMSACFGSGYPAPYVITAITNSSTCAGFQGGMVLSLPTNGIAVCAPGVIWNPWVITSVALTTLQCNGYGIITIAQASEGLSICSNSPIPTGWYATGGSSSIQCQPYLVQTLHRSARLTGGGLSDAPGYIRSGDNAIFTPTGGGNP</sequence>
<evidence type="ECO:0000256" key="1">
    <source>
        <dbReference type="SAM" id="SignalP"/>
    </source>
</evidence>
<organism evidence="2 3">
    <name type="scientific">Luteibacter rhizovicinus</name>
    <dbReference type="NCBI Taxonomy" id="242606"/>
    <lineage>
        <taxon>Bacteria</taxon>
        <taxon>Pseudomonadati</taxon>
        <taxon>Pseudomonadota</taxon>
        <taxon>Gammaproteobacteria</taxon>
        <taxon>Lysobacterales</taxon>
        <taxon>Rhodanobacteraceae</taxon>
        <taxon>Luteibacter</taxon>
    </lineage>
</organism>